<evidence type="ECO:0000313" key="1">
    <source>
        <dbReference type="EMBL" id="JAD67873.1"/>
    </source>
</evidence>
<reference evidence="1" key="2">
    <citation type="journal article" date="2015" name="Data Brief">
        <title>Shoot transcriptome of the giant reed, Arundo donax.</title>
        <authorList>
            <person name="Barrero R.A."/>
            <person name="Guerrero F.D."/>
            <person name="Moolhuijzen P."/>
            <person name="Goolsby J.A."/>
            <person name="Tidwell J."/>
            <person name="Bellgard S.E."/>
            <person name="Bellgard M.I."/>
        </authorList>
    </citation>
    <scope>NUCLEOTIDE SEQUENCE</scope>
    <source>
        <tissue evidence="1">Shoot tissue taken approximately 20 cm above the soil surface</tissue>
    </source>
</reference>
<name>A0A0A9C089_ARUDO</name>
<accession>A0A0A9C089</accession>
<sequence length="36" mass="4187">MLSKAKINMHYFRLYDDPHLSKLTISNGLTTQYQGT</sequence>
<organism evidence="1">
    <name type="scientific">Arundo donax</name>
    <name type="common">Giant reed</name>
    <name type="synonym">Donax arundinaceus</name>
    <dbReference type="NCBI Taxonomy" id="35708"/>
    <lineage>
        <taxon>Eukaryota</taxon>
        <taxon>Viridiplantae</taxon>
        <taxon>Streptophyta</taxon>
        <taxon>Embryophyta</taxon>
        <taxon>Tracheophyta</taxon>
        <taxon>Spermatophyta</taxon>
        <taxon>Magnoliopsida</taxon>
        <taxon>Liliopsida</taxon>
        <taxon>Poales</taxon>
        <taxon>Poaceae</taxon>
        <taxon>PACMAD clade</taxon>
        <taxon>Arundinoideae</taxon>
        <taxon>Arundineae</taxon>
        <taxon>Arundo</taxon>
    </lineage>
</organism>
<proteinExistence type="predicted"/>
<reference evidence="1" key="1">
    <citation type="submission" date="2014-09" db="EMBL/GenBank/DDBJ databases">
        <authorList>
            <person name="Magalhaes I.L.F."/>
            <person name="Oliveira U."/>
            <person name="Santos F.R."/>
            <person name="Vidigal T.H.D.A."/>
            <person name="Brescovit A.D."/>
            <person name="Santos A.J."/>
        </authorList>
    </citation>
    <scope>NUCLEOTIDE SEQUENCE</scope>
    <source>
        <tissue evidence="1">Shoot tissue taken approximately 20 cm above the soil surface</tissue>
    </source>
</reference>
<protein>
    <submittedName>
        <fullName evidence="1">Uncharacterized protein</fullName>
    </submittedName>
</protein>
<dbReference type="EMBL" id="GBRH01230022">
    <property type="protein sequence ID" value="JAD67873.1"/>
    <property type="molecule type" value="Transcribed_RNA"/>
</dbReference>
<dbReference type="AlphaFoldDB" id="A0A0A9C089"/>